<dbReference type="SUPFAM" id="SSF55785">
    <property type="entry name" value="PYP-like sensor domain (PAS domain)"/>
    <property type="match status" value="1"/>
</dbReference>
<dbReference type="InterPro" id="IPR029787">
    <property type="entry name" value="Nucleotide_cyclase"/>
</dbReference>
<dbReference type="InterPro" id="IPR043128">
    <property type="entry name" value="Rev_trsase/Diguanyl_cyclase"/>
</dbReference>
<feature type="domain" description="PAC" evidence="5">
    <location>
        <begin position="84"/>
        <end position="139"/>
    </location>
</feature>
<dbReference type="Pfam" id="PF00990">
    <property type="entry name" value="GGDEF"/>
    <property type="match status" value="1"/>
</dbReference>
<dbReference type="SMART" id="SM00267">
    <property type="entry name" value="GGDEF"/>
    <property type="match status" value="1"/>
</dbReference>
<dbReference type="SMART" id="SM00086">
    <property type="entry name" value="PAC"/>
    <property type="match status" value="1"/>
</dbReference>
<comment type="caution">
    <text evidence="7">The sequence shown here is derived from an EMBL/GenBank/DDBJ whole genome shotgun (WGS) entry which is preliminary data.</text>
</comment>
<evidence type="ECO:0000256" key="1">
    <source>
        <dbReference type="ARBA" id="ARBA00001946"/>
    </source>
</evidence>
<dbReference type="InterPro" id="IPR001610">
    <property type="entry name" value="PAC"/>
</dbReference>
<comment type="catalytic activity">
    <reaction evidence="3">
        <text>2 GTP = 3',3'-c-di-GMP + 2 diphosphate</text>
        <dbReference type="Rhea" id="RHEA:24898"/>
        <dbReference type="ChEBI" id="CHEBI:33019"/>
        <dbReference type="ChEBI" id="CHEBI:37565"/>
        <dbReference type="ChEBI" id="CHEBI:58805"/>
        <dbReference type="EC" id="2.7.7.65"/>
    </reaction>
</comment>
<dbReference type="Gene3D" id="3.30.450.20">
    <property type="entry name" value="PAS domain"/>
    <property type="match status" value="1"/>
</dbReference>
<dbReference type="Proteomes" id="UP000013165">
    <property type="component" value="Unassembled WGS sequence"/>
</dbReference>
<dbReference type="SMART" id="SM00091">
    <property type="entry name" value="PAS"/>
    <property type="match status" value="1"/>
</dbReference>
<dbReference type="GO" id="GO:0052621">
    <property type="term" value="F:diguanylate cyclase activity"/>
    <property type="evidence" value="ECO:0007669"/>
    <property type="project" value="UniProtKB-EC"/>
</dbReference>
<comment type="cofactor">
    <cofactor evidence="1">
        <name>Mg(2+)</name>
        <dbReference type="ChEBI" id="CHEBI:18420"/>
    </cofactor>
</comment>
<dbReference type="HOGENOM" id="CLU_000445_11_24_6"/>
<sequence>MSMPEKPASLSALRGVLPYVFGHMDVAAIVADADRRIIMINDAALEMFGYDEAELKGHETRIIYADPDDFEEQGRKRFNKEAQEAQETYITRYRCKNGNVFEGETLGGPIKSTDDENLAFVGFIRDVTHRVATEQTLSKLHSITSSRDLNFQARVDAILRLGTEHFGLPIGIFSHIHGNLYTVMQAVHPDDALTPGMTFEFANTYCSHVFDVTDVRGFYHVGESDIRAHPCYQSFQLEAYLGSTIFVDGHRYGTLNFSSPEPTRPFRAQDIELVRLFAEWIGHELARKRDLEALENAKQELEILARTDALTGLFNRGYMEDRLSGEIDRSRRYKHPLTVALFDFDHFKKLNDTYGHAAGDEALKLFAATATRMSRKSDVVARWGGEEFLAVFPSTGVRGAVTFLERLSDEIRDADFAPEGESIPLTMSIGVASAHSDDDLDTLVSRADAAMYLAKTRGRDQIRTQSDIGKPKT</sequence>
<dbReference type="PATRIC" id="fig|626887.3.peg.1141"/>
<evidence type="ECO:0000256" key="3">
    <source>
        <dbReference type="ARBA" id="ARBA00034247"/>
    </source>
</evidence>
<dbReference type="PANTHER" id="PTHR45138:SF9">
    <property type="entry name" value="DIGUANYLATE CYCLASE DGCM-RELATED"/>
    <property type="match status" value="1"/>
</dbReference>
<dbReference type="SUPFAM" id="SSF55073">
    <property type="entry name" value="Nucleotide cyclase"/>
    <property type="match status" value="1"/>
</dbReference>
<name>N6W3W6_9GAMM</name>
<dbReference type="InterPro" id="IPR000014">
    <property type="entry name" value="PAS"/>
</dbReference>
<evidence type="ECO:0000256" key="2">
    <source>
        <dbReference type="ARBA" id="ARBA00012528"/>
    </source>
</evidence>
<dbReference type="STRING" id="626887.J057_05741"/>
<dbReference type="FunFam" id="3.30.70.270:FF:000001">
    <property type="entry name" value="Diguanylate cyclase domain protein"/>
    <property type="match status" value="1"/>
</dbReference>
<evidence type="ECO:0000259" key="4">
    <source>
        <dbReference type="PROSITE" id="PS50112"/>
    </source>
</evidence>
<organism evidence="7 8">
    <name type="scientific">Marinobacter nanhaiticus D15-8W</name>
    <dbReference type="NCBI Taxonomy" id="626887"/>
    <lineage>
        <taxon>Bacteria</taxon>
        <taxon>Pseudomonadati</taxon>
        <taxon>Pseudomonadota</taxon>
        <taxon>Gammaproteobacteria</taxon>
        <taxon>Pseudomonadales</taxon>
        <taxon>Marinobacteraceae</taxon>
        <taxon>Marinobacter</taxon>
    </lineage>
</organism>
<reference evidence="7 8" key="1">
    <citation type="journal article" date="2013" name="Genome Announc.">
        <title>Genome Sequence of the Polycyclic Aromatic Hydrocarbon-Degrading Bacterium Strain Marinobacter nanhaiticus D15-8WT.</title>
        <authorList>
            <person name="Cui Z."/>
            <person name="Gao W."/>
            <person name="Li Q."/>
            <person name="Xu G."/>
            <person name="Zheng L."/>
        </authorList>
    </citation>
    <scope>NUCLEOTIDE SEQUENCE [LARGE SCALE GENOMIC DNA]</scope>
    <source>
        <strain evidence="7 8">D15-8W</strain>
    </source>
</reference>
<dbReference type="eggNOG" id="COG3706">
    <property type="taxonomic scope" value="Bacteria"/>
</dbReference>
<dbReference type="PROSITE" id="PS50112">
    <property type="entry name" value="PAS"/>
    <property type="match status" value="1"/>
</dbReference>
<dbReference type="AlphaFoldDB" id="N6W3W6"/>
<dbReference type="InterPro" id="IPR050469">
    <property type="entry name" value="Diguanylate_Cyclase"/>
</dbReference>
<dbReference type="InterPro" id="IPR000700">
    <property type="entry name" value="PAS-assoc_C"/>
</dbReference>
<dbReference type="SUPFAM" id="SSF55781">
    <property type="entry name" value="GAF domain-like"/>
    <property type="match status" value="1"/>
</dbReference>
<dbReference type="CDD" id="cd01949">
    <property type="entry name" value="GGDEF"/>
    <property type="match status" value="1"/>
</dbReference>
<feature type="domain" description="PAS" evidence="4">
    <location>
        <begin position="9"/>
        <end position="69"/>
    </location>
</feature>
<evidence type="ECO:0000313" key="7">
    <source>
        <dbReference type="EMBL" id="ENO14829.2"/>
    </source>
</evidence>
<dbReference type="PROSITE" id="PS50113">
    <property type="entry name" value="PAC"/>
    <property type="match status" value="1"/>
</dbReference>
<proteinExistence type="predicted"/>
<dbReference type="InterPro" id="IPR035965">
    <property type="entry name" value="PAS-like_dom_sf"/>
</dbReference>
<dbReference type="Pfam" id="PF01590">
    <property type="entry name" value="GAF"/>
    <property type="match status" value="1"/>
</dbReference>
<protein>
    <recommendedName>
        <fullName evidence="2">diguanylate cyclase</fullName>
        <ecNumber evidence="2">2.7.7.65</ecNumber>
    </recommendedName>
</protein>
<evidence type="ECO:0000259" key="6">
    <source>
        <dbReference type="PROSITE" id="PS50887"/>
    </source>
</evidence>
<dbReference type="EMBL" id="APLQ01000011">
    <property type="protein sequence ID" value="ENO14829.2"/>
    <property type="molecule type" value="Genomic_DNA"/>
</dbReference>
<dbReference type="InterPro" id="IPR029016">
    <property type="entry name" value="GAF-like_dom_sf"/>
</dbReference>
<gene>
    <name evidence="7" type="ORF">J057_05741</name>
</gene>
<dbReference type="NCBIfam" id="TIGR00229">
    <property type="entry name" value="sensory_box"/>
    <property type="match status" value="1"/>
</dbReference>
<dbReference type="CDD" id="cd00130">
    <property type="entry name" value="PAS"/>
    <property type="match status" value="1"/>
</dbReference>
<dbReference type="eggNOG" id="COG2203">
    <property type="taxonomic scope" value="Bacteria"/>
</dbReference>
<dbReference type="Gene3D" id="3.30.450.40">
    <property type="match status" value="1"/>
</dbReference>
<dbReference type="PANTHER" id="PTHR45138">
    <property type="entry name" value="REGULATORY COMPONENTS OF SENSORY TRANSDUCTION SYSTEM"/>
    <property type="match status" value="1"/>
</dbReference>
<evidence type="ECO:0000313" key="8">
    <source>
        <dbReference type="Proteomes" id="UP000013165"/>
    </source>
</evidence>
<evidence type="ECO:0000259" key="5">
    <source>
        <dbReference type="PROSITE" id="PS50113"/>
    </source>
</evidence>
<dbReference type="NCBIfam" id="TIGR00254">
    <property type="entry name" value="GGDEF"/>
    <property type="match status" value="1"/>
</dbReference>
<keyword evidence="8" id="KW-1185">Reference proteome</keyword>
<dbReference type="Pfam" id="PF13426">
    <property type="entry name" value="PAS_9"/>
    <property type="match status" value="1"/>
</dbReference>
<dbReference type="PROSITE" id="PS50887">
    <property type="entry name" value="GGDEF"/>
    <property type="match status" value="1"/>
</dbReference>
<dbReference type="OrthoDB" id="5800589at2"/>
<dbReference type="InterPro" id="IPR000160">
    <property type="entry name" value="GGDEF_dom"/>
</dbReference>
<accession>N6W3W6</accession>
<feature type="domain" description="GGDEF" evidence="6">
    <location>
        <begin position="335"/>
        <end position="467"/>
    </location>
</feature>
<dbReference type="InterPro" id="IPR003018">
    <property type="entry name" value="GAF"/>
</dbReference>
<dbReference type="Gene3D" id="3.30.70.270">
    <property type="match status" value="1"/>
</dbReference>
<dbReference type="EC" id="2.7.7.65" evidence="2"/>